<gene>
    <name evidence="3" type="ORF">ACFPOE_07070</name>
</gene>
<organism evidence="3 4">
    <name type="scientific">Caenimonas terrae</name>
    <dbReference type="NCBI Taxonomy" id="696074"/>
    <lineage>
        <taxon>Bacteria</taxon>
        <taxon>Pseudomonadati</taxon>
        <taxon>Pseudomonadota</taxon>
        <taxon>Betaproteobacteria</taxon>
        <taxon>Burkholderiales</taxon>
        <taxon>Comamonadaceae</taxon>
        <taxon>Caenimonas</taxon>
    </lineage>
</organism>
<sequence length="116" mass="12710">MKSKFASLAVAATIGLGSVSAFAQDHYRDGGGQRAWQHQRAEQARDRWGHGDRWEHDQRYSAPAYYGPYYDDRRDDGDVVGAIVLGALAGALLGQATNAQHYGTPPAAYYNPGYAY</sequence>
<feature type="region of interest" description="Disordered" evidence="1">
    <location>
        <begin position="30"/>
        <end position="50"/>
    </location>
</feature>
<reference evidence="4" key="1">
    <citation type="journal article" date="2019" name="Int. J. Syst. Evol. Microbiol.">
        <title>The Global Catalogue of Microorganisms (GCM) 10K type strain sequencing project: providing services to taxonomists for standard genome sequencing and annotation.</title>
        <authorList>
            <consortium name="The Broad Institute Genomics Platform"/>
            <consortium name="The Broad Institute Genome Sequencing Center for Infectious Disease"/>
            <person name="Wu L."/>
            <person name="Ma J."/>
        </authorList>
    </citation>
    <scope>NUCLEOTIDE SEQUENCE [LARGE SCALE GENOMIC DNA]</scope>
    <source>
        <strain evidence="4">CCUG 57401</strain>
    </source>
</reference>
<evidence type="ECO:0008006" key="5">
    <source>
        <dbReference type="Google" id="ProtNLM"/>
    </source>
</evidence>
<evidence type="ECO:0000256" key="2">
    <source>
        <dbReference type="SAM" id="SignalP"/>
    </source>
</evidence>
<feature type="signal peptide" evidence="2">
    <location>
        <begin position="1"/>
        <end position="23"/>
    </location>
</feature>
<keyword evidence="2" id="KW-0732">Signal</keyword>
<protein>
    <recommendedName>
        <fullName evidence="5">Glycine zipper 2TM domain-containing protein</fullName>
    </recommendedName>
</protein>
<proteinExistence type="predicted"/>
<dbReference type="EMBL" id="JBHSMF010000006">
    <property type="protein sequence ID" value="MFC5497288.1"/>
    <property type="molecule type" value="Genomic_DNA"/>
</dbReference>
<name>A0ABW0NDV4_9BURK</name>
<dbReference type="Proteomes" id="UP001596037">
    <property type="component" value="Unassembled WGS sequence"/>
</dbReference>
<comment type="caution">
    <text evidence="3">The sequence shown here is derived from an EMBL/GenBank/DDBJ whole genome shotgun (WGS) entry which is preliminary data.</text>
</comment>
<evidence type="ECO:0000313" key="4">
    <source>
        <dbReference type="Proteomes" id="UP001596037"/>
    </source>
</evidence>
<feature type="chain" id="PRO_5045849929" description="Glycine zipper 2TM domain-containing protein" evidence="2">
    <location>
        <begin position="24"/>
        <end position="116"/>
    </location>
</feature>
<dbReference type="RefSeq" id="WP_376849314.1">
    <property type="nucleotide sequence ID" value="NZ_JBHSMF010000006.1"/>
</dbReference>
<keyword evidence="4" id="KW-1185">Reference proteome</keyword>
<accession>A0ABW0NDV4</accession>
<evidence type="ECO:0000313" key="3">
    <source>
        <dbReference type="EMBL" id="MFC5497288.1"/>
    </source>
</evidence>
<evidence type="ECO:0000256" key="1">
    <source>
        <dbReference type="SAM" id="MobiDB-lite"/>
    </source>
</evidence>
<feature type="compositionally biased region" description="Basic and acidic residues" evidence="1">
    <location>
        <begin position="39"/>
        <end position="50"/>
    </location>
</feature>